<dbReference type="STRING" id="1452487.AVW16_00880"/>
<dbReference type="GO" id="GO:0004534">
    <property type="term" value="F:5'-3' RNA exonuclease activity"/>
    <property type="evidence" value="ECO:0007669"/>
    <property type="project" value="TreeGrafter"/>
</dbReference>
<dbReference type="InterPro" id="IPR049742">
    <property type="entry name" value="35NBP"/>
</dbReference>
<reference evidence="3" key="1">
    <citation type="submission" date="2016-01" db="EMBL/GenBank/DDBJ databases">
        <title>Draft genome of Chromobacterium sp. F49.</title>
        <authorList>
            <person name="Hong K.W."/>
        </authorList>
    </citation>
    <scope>NUCLEOTIDE SEQUENCE [LARGE SCALE GENOMIC DNA]</scope>
    <source>
        <strain evidence="3">CN10</strain>
    </source>
</reference>
<sequence length="289" mass="30345">MNPVDLHFHSTASDGGLAPAEVVARAAERGAKLVALTDHDCTAGLADARQAAEAAGIGFVDGVEVSVTWGKHTLHIVGLDIDPAHEAIVHGLQTIRDGRVNRARAMGEGLARVGIDGAFDGAMAHCDNPEMIGRTHFARWLVEAGHVKDVRTVFRKYLTPGKPGYVPHQWASLEDAVGWIRASGGVAVIAHPGRYELGRTLTERLIADFTAAGGEAIEVVSGSHSLDETHKYALLAERFGLLASAGSDFHAPGEGARDVGLTQPLPPICKPVWARFAAAAGLGGPDGLF</sequence>
<dbReference type="AlphaFoldDB" id="A0A165F759"/>
<comment type="caution">
    <text evidence="2">The sequence shown here is derived from an EMBL/GenBank/DDBJ whole genome shotgun (WGS) entry which is preliminary data.</text>
</comment>
<dbReference type="EMBL" id="LQQU01000023">
    <property type="protein sequence ID" value="KZE31772.1"/>
    <property type="molecule type" value="Genomic_DNA"/>
</dbReference>
<protein>
    <submittedName>
        <fullName evidence="2">Phosphoesterase</fullName>
    </submittedName>
</protein>
<keyword evidence="3" id="KW-1185">Reference proteome</keyword>
<dbReference type="PANTHER" id="PTHR42924">
    <property type="entry name" value="EXONUCLEASE"/>
    <property type="match status" value="1"/>
</dbReference>
<evidence type="ECO:0000259" key="1">
    <source>
        <dbReference type="SMART" id="SM00481"/>
    </source>
</evidence>
<dbReference type="PANTHER" id="PTHR42924:SF3">
    <property type="entry name" value="POLYMERASE_HISTIDINOL PHOSPHATASE N-TERMINAL DOMAIN-CONTAINING PROTEIN"/>
    <property type="match status" value="1"/>
</dbReference>
<evidence type="ECO:0000313" key="3">
    <source>
        <dbReference type="Proteomes" id="UP000076625"/>
    </source>
</evidence>
<dbReference type="NCBIfam" id="NF041577">
    <property type="entry name" value="nside_bi_sphtase"/>
    <property type="match status" value="1"/>
</dbReference>
<accession>A0A165F759</accession>
<dbReference type="Gene3D" id="3.20.20.140">
    <property type="entry name" value="Metal-dependent hydrolases"/>
    <property type="match status" value="1"/>
</dbReference>
<dbReference type="Proteomes" id="UP000076625">
    <property type="component" value="Unassembled WGS sequence"/>
</dbReference>
<dbReference type="OrthoDB" id="9804333at2"/>
<gene>
    <name evidence="2" type="ORF">AVW16_00880</name>
</gene>
<dbReference type="InterPro" id="IPR003141">
    <property type="entry name" value="Pol/His_phosphatase_N"/>
</dbReference>
<proteinExistence type="predicted"/>
<feature type="domain" description="Polymerase/histidinol phosphatase N-terminal" evidence="1">
    <location>
        <begin position="4"/>
        <end position="69"/>
    </location>
</feature>
<name>A0A165F759_9NEIS</name>
<dbReference type="GO" id="GO:0035312">
    <property type="term" value="F:5'-3' DNA exonuclease activity"/>
    <property type="evidence" value="ECO:0007669"/>
    <property type="project" value="TreeGrafter"/>
</dbReference>
<dbReference type="InterPro" id="IPR004013">
    <property type="entry name" value="PHP_dom"/>
</dbReference>
<dbReference type="Gene3D" id="1.10.150.650">
    <property type="match status" value="1"/>
</dbReference>
<dbReference type="CDD" id="cd07438">
    <property type="entry name" value="PHP_HisPPase_AMP"/>
    <property type="match status" value="1"/>
</dbReference>
<dbReference type="SUPFAM" id="SSF89550">
    <property type="entry name" value="PHP domain-like"/>
    <property type="match status" value="1"/>
</dbReference>
<organism evidence="2 3">
    <name type="scientific">Crenobacter luteus</name>
    <dbReference type="NCBI Taxonomy" id="1452487"/>
    <lineage>
        <taxon>Bacteria</taxon>
        <taxon>Pseudomonadati</taxon>
        <taxon>Pseudomonadota</taxon>
        <taxon>Betaproteobacteria</taxon>
        <taxon>Neisseriales</taxon>
        <taxon>Neisseriaceae</taxon>
        <taxon>Crenobacter</taxon>
    </lineage>
</organism>
<dbReference type="InterPro" id="IPR016195">
    <property type="entry name" value="Pol/histidinol_Pase-like"/>
</dbReference>
<evidence type="ECO:0000313" key="2">
    <source>
        <dbReference type="EMBL" id="KZE31772.1"/>
    </source>
</evidence>
<dbReference type="RefSeq" id="WP_066612577.1">
    <property type="nucleotide sequence ID" value="NZ_LQQU01000023.1"/>
</dbReference>
<dbReference type="SMART" id="SM00481">
    <property type="entry name" value="POLIIIAc"/>
    <property type="match status" value="1"/>
</dbReference>
<dbReference type="Pfam" id="PF02811">
    <property type="entry name" value="PHP"/>
    <property type="match status" value="1"/>
</dbReference>
<dbReference type="InterPro" id="IPR052018">
    <property type="entry name" value="PHP_domain"/>
</dbReference>